<evidence type="ECO:0000313" key="6">
    <source>
        <dbReference type="Proteomes" id="UP000118426"/>
    </source>
</evidence>
<dbReference type="GeneID" id="14011297"/>
<evidence type="ECO:0000256" key="2">
    <source>
        <dbReference type="ARBA" id="ARBA00023125"/>
    </source>
</evidence>
<keyword evidence="4" id="KW-1133">Transmembrane helix</keyword>
<dbReference type="InterPro" id="IPR046347">
    <property type="entry name" value="bZIP_sf"/>
</dbReference>
<dbReference type="EMBL" id="JQ815363">
    <property type="protein sequence ID" value="AFJ20443.1"/>
    <property type="molecule type" value="Genomic_DNA"/>
</dbReference>
<evidence type="ECO:0000256" key="3">
    <source>
        <dbReference type="ARBA" id="ARBA00023163"/>
    </source>
</evidence>
<dbReference type="KEGG" id="vg:14011297"/>
<keyword evidence="6" id="KW-1185">Reference proteome</keyword>
<keyword evidence="4" id="KW-0472">Membrane</keyword>
<dbReference type="GO" id="GO:0003677">
    <property type="term" value="F:DNA binding"/>
    <property type="evidence" value="ECO:0007669"/>
    <property type="project" value="UniProtKB-KW"/>
</dbReference>
<keyword evidence="4" id="KW-0812">Transmembrane</keyword>
<dbReference type="Proteomes" id="UP000118426">
    <property type="component" value="Segment"/>
</dbReference>
<feature type="transmembrane region" description="Helical" evidence="4">
    <location>
        <begin position="52"/>
        <end position="79"/>
    </location>
</feature>
<reference evidence="5 6" key="1">
    <citation type="journal article" date="2013" name="J. Virol.">
        <title>Comparative genomics of carp herpesviruses.</title>
        <authorList>
            <person name="Davison A.J."/>
            <person name="Kurobe T."/>
            <person name="Gatherer D."/>
            <person name="Cunningham C."/>
            <person name="Korf I."/>
            <person name="Fukuda H."/>
            <person name="Hedrick R.P."/>
            <person name="Waltzek T.B."/>
        </authorList>
    </citation>
    <scope>NUCLEOTIDE SEQUENCE [LARGE SCALE GENOMIC DNA]</scope>
    <source>
        <strain evidence="5">NG-J1</strain>
    </source>
</reference>
<organism evidence="5 6">
    <name type="scientific">Cyprinid herpesvirus 1</name>
    <dbReference type="NCBI Taxonomy" id="317858"/>
    <lineage>
        <taxon>Viruses</taxon>
        <taxon>Duplodnaviria</taxon>
        <taxon>Heunggongvirae</taxon>
        <taxon>Peploviricota</taxon>
        <taxon>Herviviricetes</taxon>
        <taxon>Herpesvirales</taxon>
        <taxon>Alloherpesviridae</taxon>
        <taxon>Cyvirus</taxon>
        <taxon>Cyvirus cyprinidallo1</taxon>
    </lineage>
</organism>
<gene>
    <name evidence="5" type="ORF">CyHV1_ORF151B</name>
</gene>
<evidence type="ECO:0000256" key="4">
    <source>
        <dbReference type="SAM" id="Phobius"/>
    </source>
</evidence>
<dbReference type="PRINTS" id="PR00043">
    <property type="entry name" value="LEUZIPPRJUN"/>
</dbReference>
<protein>
    <submittedName>
        <fullName evidence="5">Protein ORF151B</fullName>
    </submittedName>
</protein>
<proteinExistence type="predicted"/>
<feature type="transmembrane region" description="Helical" evidence="4">
    <location>
        <begin position="85"/>
        <end position="108"/>
    </location>
</feature>
<evidence type="ECO:0000313" key="5">
    <source>
        <dbReference type="EMBL" id="AFJ20443.1"/>
    </source>
</evidence>
<dbReference type="SUPFAM" id="SSF57959">
    <property type="entry name" value="Leucine zipper domain"/>
    <property type="match status" value="1"/>
</dbReference>
<dbReference type="RefSeq" id="YP_007003811.1">
    <property type="nucleotide sequence ID" value="NC_019491.1"/>
</dbReference>
<sequence>MLKSDNAGLSNTASVLRDRVAQLKQKVLRHMNSGCPAAYVLRHMNSAVSWRCVSCFGVVFLSNVLRVLYWYTLLLFGLLKTSNELFLTFVSLHCVSTFVYTNKAVLFVKYDSGLHLSHH</sequence>
<keyword evidence="2" id="KW-0238">DNA-binding</keyword>
<dbReference type="InterPro" id="IPR002112">
    <property type="entry name" value="Leuzip_Jun"/>
</dbReference>
<dbReference type="Gene3D" id="1.20.5.170">
    <property type="match status" value="1"/>
</dbReference>
<name>K7PBY9_9VIRU</name>
<dbReference type="GO" id="GO:0003700">
    <property type="term" value="F:DNA-binding transcription factor activity"/>
    <property type="evidence" value="ECO:0007669"/>
    <property type="project" value="InterPro"/>
</dbReference>
<accession>K7PBY9</accession>
<evidence type="ECO:0000256" key="1">
    <source>
        <dbReference type="ARBA" id="ARBA00023015"/>
    </source>
</evidence>
<keyword evidence="3" id="KW-0804">Transcription</keyword>
<keyword evidence="1" id="KW-0805">Transcription regulation</keyword>